<comment type="caution">
    <text evidence="4">The sequence shown here is derived from an EMBL/GenBank/DDBJ whole genome shotgun (WGS) entry which is preliminary data.</text>
</comment>
<feature type="signal peptide" evidence="1">
    <location>
        <begin position="1"/>
        <end position="23"/>
    </location>
</feature>
<keyword evidence="5" id="KW-1185">Reference proteome</keyword>
<feature type="domain" description="M23ase beta-sheet core" evidence="2">
    <location>
        <begin position="182"/>
        <end position="282"/>
    </location>
</feature>
<proteinExistence type="predicted"/>
<evidence type="ECO:0000259" key="3">
    <source>
        <dbReference type="Pfam" id="PF13511"/>
    </source>
</evidence>
<organism evidence="4 5">
    <name type="scientific">Luteimonas gilva</name>
    <dbReference type="NCBI Taxonomy" id="2572684"/>
    <lineage>
        <taxon>Bacteria</taxon>
        <taxon>Pseudomonadati</taxon>
        <taxon>Pseudomonadota</taxon>
        <taxon>Gammaproteobacteria</taxon>
        <taxon>Lysobacterales</taxon>
        <taxon>Lysobacteraceae</taxon>
        <taxon>Luteimonas</taxon>
    </lineage>
</organism>
<dbReference type="InterPro" id="IPR011055">
    <property type="entry name" value="Dup_hybrid_motif"/>
</dbReference>
<accession>A0A4U5JMG5</accession>
<dbReference type="OrthoDB" id="9809488at2"/>
<feature type="chain" id="PRO_5020379907" evidence="1">
    <location>
        <begin position="24"/>
        <end position="305"/>
    </location>
</feature>
<name>A0A4U5JMG5_9GAMM</name>
<dbReference type="CDD" id="cd12797">
    <property type="entry name" value="M23_peptidase"/>
    <property type="match status" value="1"/>
</dbReference>
<evidence type="ECO:0000256" key="1">
    <source>
        <dbReference type="SAM" id="SignalP"/>
    </source>
</evidence>
<dbReference type="InterPro" id="IPR025392">
    <property type="entry name" value="DUF4124"/>
</dbReference>
<dbReference type="PANTHER" id="PTHR21666">
    <property type="entry name" value="PEPTIDASE-RELATED"/>
    <property type="match status" value="1"/>
</dbReference>
<dbReference type="PROSITE" id="PS51318">
    <property type="entry name" value="TAT"/>
    <property type="match status" value="1"/>
</dbReference>
<evidence type="ECO:0000313" key="4">
    <source>
        <dbReference type="EMBL" id="TKR30852.1"/>
    </source>
</evidence>
<dbReference type="Pfam" id="PF01551">
    <property type="entry name" value="Peptidase_M23"/>
    <property type="match status" value="1"/>
</dbReference>
<dbReference type="SUPFAM" id="SSF51261">
    <property type="entry name" value="Duplicated hybrid motif"/>
    <property type="match status" value="1"/>
</dbReference>
<dbReference type="InterPro" id="IPR016047">
    <property type="entry name" value="M23ase_b-sheet_dom"/>
</dbReference>
<sequence length="305" mass="33155">MPALSRRQRLHIVALVLAGAAFAAPAEQAYRWKDRDGVVHYGDHAPESANVRVERIPLTDGPHAAVRLRIEDRDGRYSAWADNALAGPVEVLLQYRRNRNFASVPALPARAVVPAGGSVLIANLFTADSTRPGDYEVFLDGVPGDPSAKPREFDYLIPLPAQTLRIDQGFGGGFSHADPQNRYALDFAAPIGTPVMAARAGTVMQIESDFAQAGLSEEEYGGRANFVRILHDDGTMALYAHLQQDGALVRVGQRIRQGQQIGLSGNTGFTSGPHLHFAVQVNRGMRLESIPFRMRGPEGVVQFAR</sequence>
<dbReference type="RefSeq" id="WP_137267283.1">
    <property type="nucleotide sequence ID" value="NZ_SZUA01000002.1"/>
</dbReference>
<dbReference type="EMBL" id="SZUA01000002">
    <property type="protein sequence ID" value="TKR30852.1"/>
    <property type="molecule type" value="Genomic_DNA"/>
</dbReference>
<reference evidence="4 5" key="1">
    <citation type="submission" date="2019-04" db="EMBL/GenBank/DDBJ databases">
        <title>Reference strain of H23.</title>
        <authorList>
            <person name="Luo X."/>
        </authorList>
    </citation>
    <scope>NUCLEOTIDE SEQUENCE [LARGE SCALE GENOMIC DNA]</scope>
    <source>
        <strain evidence="4 5">H23</strain>
    </source>
</reference>
<evidence type="ECO:0000313" key="5">
    <source>
        <dbReference type="Proteomes" id="UP000308707"/>
    </source>
</evidence>
<dbReference type="GO" id="GO:0004222">
    <property type="term" value="F:metalloendopeptidase activity"/>
    <property type="evidence" value="ECO:0007669"/>
    <property type="project" value="TreeGrafter"/>
</dbReference>
<dbReference type="Gene3D" id="2.70.70.10">
    <property type="entry name" value="Glucose Permease (Domain IIA)"/>
    <property type="match status" value="1"/>
</dbReference>
<evidence type="ECO:0000259" key="2">
    <source>
        <dbReference type="Pfam" id="PF01551"/>
    </source>
</evidence>
<dbReference type="Proteomes" id="UP000308707">
    <property type="component" value="Unassembled WGS sequence"/>
</dbReference>
<keyword evidence="1" id="KW-0732">Signal</keyword>
<dbReference type="PANTHER" id="PTHR21666:SF294">
    <property type="entry name" value="PEPTIDASE M23"/>
    <property type="match status" value="1"/>
</dbReference>
<dbReference type="Pfam" id="PF13511">
    <property type="entry name" value="DUF4124"/>
    <property type="match status" value="1"/>
</dbReference>
<protein>
    <submittedName>
        <fullName evidence="4">M23 family metallopeptidase</fullName>
    </submittedName>
</protein>
<feature type="domain" description="DUF4124" evidence="3">
    <location>
        <begin position="19"/>
        <end position="62"/>
    </location>
</feature>
<dbReference type="InterPro" id="IPR006311">
    <property type="entry name" value="TAT_signal"/>
</dbReference>
<dbReference type="InterPro" id="IPR050570">
    <property type="entry name" value="Cell_wall_metabolism_enzyme"/>
</dbReference>
<dbReference type="AlphaFoldDB" id="A0A4U5JMG5"/>
<gene>
    <name evidence="4" type="ORF">FCE95_12210</name>
</gene>